<sequence>MKTFSYFIVGFFIFVCGVSFAQAAENMGVAENTEREILSMTMLSGEVKDVQGDWCVVQDSEGTEWKIQVDNYTETIGKVLPGVTIAALIEPGGHAKEVKVIPE</sequence>
<evidence type="ECO:0000256" key="1">
    <source>
        <dbReference type="SAM" id="SignalP"/>
    </source>
</evidence>
<feature type="chain" id="PRO_5041666136" evidence="1">
    <location>
        <begin position="24"/>
        <end position="103"/>
    </location>
</feature>
<organism evidence="2 3">
    <name type="scientific">Candidatus Nitrospira neomarina</name>
    <dbReference type="NCBI Taxonomy" id="3020899"/>
    <lineage>
        <taxon>Bacteria</taxon>
        <taxon>Pseudomonadati</taxon>
        <taxon>Nitrospirota</taxon>
        <taxon>Nitrospiria</taxon>
        <taxon>Nitrospirales</taxon>
        <taxon>Nitrospiraceae</taxon>
        <taxon>Nitrospira</taxon>
    </lineage>
</organism>
<name>A0AA96K341_9BACT</name>
<keyword evidence="1" id="KW-0732">Signal</keyword>
<proteinExistence type="predicted"/>
<protein>
    <submittedName>
        <fullName evidence="2">Uncharacterized protein</fullName>
    </submittedName>
</protein>
<dbReference type="KEGG" id="nneo:PQG83_00150"/>
<dbReference type="Proteomes" id="UP001302494">
    <property type="component" value="Chromosome"/>
</dbReference>
<gene>
    <name evidence="2" type="ORF">PQG83_00150</name>
</gene>
<dbReference type="RefSeq" id="WP_312745310.1">
    <property type="nucleotide sequence ID" value="NZ_CP116968.1"/>
</dbReference>
<dbReference type="EMBL" id="CP116968">
    <property type="protein sequence ID" value="WNM62189.1"/>
    <property type="molecule type" value="Genomic_DNA"/>
</dbReference>
<keyword evidence="3" id="KW-1185">Reference proteome</keyword>
<feature type="signal peptide" evidence="1">
    <location>
        <begin position="1"/>
        <end position="23"/>
    </location>
</feature>
<evidence type="ECO:0000313" key="3">
    <source>
        <dbReference type="Proteomes" id="UP001302494"/>
    </source>
</evidence>
<reference evidence="2 3" key="1">
    <citation type="submission" date="2023-01" db="EMBL/GenBank/DDBJ databases">
        <title>Cultivation and genomic characterization of new, ubiquitous marine nitrite-oxidizing bacteria from the Nitrospirales.</title>
        <authorList>
            <person name="Mueller A.J."/>
            <person name="Daebeler A."/>
            <person name="Herbold C.W."/>
            <person name="Kirkegaard R.H."/>
            <person name="Daims H."/>
        </authorList>
    </citation>
    <scope>NUCLEOTIDE SEQUENCE [LARGE SCALE GENOMIC DNA]</scope>
    <source>
        <strain evidence="2 3">DK</strain>
    </source>
</reference>
<evidence type="ECO:0000313" key="2">
    <source>
        <dbReference type="EMBL" id="WNM62189.1"/>
    </source>
</evidence>
<accession>A0AA96K341</accession>
<dbReference type="AlphaFoldDB" id="A0AA96K341"/>